<organism evidence="1 2">
    <name type="scientific">Geothrix rubra</name>
    <dbReference type="NCBI Taxonomy" id="2927977"/>
    <lineage>
        <taxon>Bacteria</taxon>
        <taxon>Pseudomonadati</taxon>
        <taxon>Acidobacteriota</taxon>
        <taxon>Holophagae</taxon>
        <taxon>Holophagales</taxon>
        <taxon>Holophagaceae</taxon>
        <taxon>Geothrix</taxon>
    </lineage>
</organism>
<evidence type="ECO:0008006" key="3">
    <source>
        <dbReference type="Google" id="ProtNLM"/>
    </source>
</evidence>
<dbReference type="Gene3D" id="3.90.550.10">
    <property type="entry name" value="Spore Coat Polysaccharide Biosynthesis Protein SpsA, Chain A"/>
    <property type="match status" value="1"/>
</dbReference>
<dbReference type="PANTHER" id="PTHR33604:SF3">
    <property type="entry name" value="OSJNBA0004B13.7 PROTEIN"/>
    <property type="match status" value="1"/>
</dbReference>
<dbReference type="SUPFAM" id="SSF53448">
    <property type="entry name" value="Nucleotide-diphospho-sugar transferases"/>
    <property type="match status" value="1"/>
</dbReference>
<protein>
    <recommendedName>
        <fullName evidence="3">Glycosyl transferase family 2</fullName>
    </recommendedName>
</protein>
<dbReference type="PANTHER" id="PTHR33604">
    <property type="entry name" value="OSJNBA0004B13.7 PROTEIN"/>
    <property type="match status" value="1"/>
</dbReference>
<reference evidence="1 2" key="1">
    <citation type="journal article" date="2023" name="Antonie Van Leeuwenhoek">
        <title>Mesoterricola silvestris gen. nov., sp. nov., Mesoterricola sediminis sp. nov., Geothrix oryzae sp. nov., Geothrix edaphica sp. nov., Geothrix rubra sp. nov., and Geothrix limicola sp. nov., six novel members of Acidobacteriota isolated from soils.</title>
        <authorList>
            <person name="Itoh H."/>
            <person name="Sugisawa Y."/>
            <person name="Mise K."/>
            <person name="Xu Z."/>
            <person name="Kuniyasu M."/>
            <person name="Ushijima N."/>
            <person name="Kawano K."/>
            <person name="Kobayashi E."/>
            <person name="Shiratori Y."/>
            <person name="Masuda Y."/>
            <person name="Senoo K."/>
        </authorList>
    </citation>
    <scope>NUCLEOTIDE SEQUENCE [LARGE SCALE GENOMIC DNA]</scope>
    <source>
        <strain evidence="1 2">Red803</strain>
    </source>
</reference>
<evidence type="ECO:0000313" key="2">
    <source>
        <dbReference type="Proteomes" id="UP001165089"/>
    </source>
</evidence>
<dbReference type="EMBL" id="BSDD01000001">
    <property type="protein sequence ID" value="GLH68484.1"/>
    <property type="molecule type" value="Genomic_DNA"/>
</dbReference>
<gene>
    <name evidence="1" type="ORF">GETHPA_00170</name>
</gene>
<keyword evidence="2" id="KW-1185">Reference proteome</keyword>
<accession>A0ABQ5Q1E4</accession>
<comment type="caution">
    <text evidence="1">The sequence shown here is derived from an EMBL/GenBank/DDBJ whole genome shotgun (WGS) entry which is preliminary data.</text>
</comment>
<sequence length="390" mass="45059">MPMTDLAIVVVGYDRPHSLSRLLDSLDRVAFDGERVPLIISLDRSGNEAVTRVAEAFTWNHGEKTVRTFPQRLGLKRHLLTCGDLTDDFEHLIVLEDDLYASPNLHRFAVQAIDRYRDDDRVAGIALYTHLWNVACHRPFLPLDDPFDTFFMQYACSWGQIWSREKWRRFMAWHRERGEGFQPDPGVPAYVAQWSDQSWLKHHIRYCIETRRFFVYPRVGLTTNFSDRGQHNLGRENGYQIPLQEPYAKAYRFPTLDESRAVYDAYFESLALGGALGIDPADLCVDLYGLKGNRANRRFWLTLAPAAFEVLKSFDLALRPQEANILHEVPGEAIRLYDTTRKTDAIRPFPGNLQDALVKYDVRNLSYKDLLRYSLRFLLGRLKVKATGKG</sequence>
<dbReference type="InterPro" id="IPR029044">
    <property type="entry name" value="Nucleotide-diphossugar_trans"/>
</dbReference>
<dbReference type="Proteomes" id="UP001165089">
    <property type="component" value="Unassembled WGS sequence"/>
</dbReference>
<proteinExistence type="predicted"/>
<name>A0ABQ5Q1E4_9BACT</name>
<dbReference type="RefSeq" id="WP_285721945.1">
    <property type="nucleotide sequence ID" value="NZ_BSDD01000001.1"/>
</dbReference>
<evidence type="ECO:0000313" key="1">
    <source>
        <dbReference type="EMBL" id="GLH68484.1"/>
    </source>
</evidence>